<feature type="non-terminal residue" evidence="1">
    <location>
        <position position="1"/>
    </location>
</feature>
<evidence type="ECO:0000313" key="2">
    <source>
        <dbReference type="Proteomes" id="UP000220702"/>
    </source>
</evidence>
<proteinExistence type="predicted"/>
<comment type="caution">
    <text evidence="1">The sequence shown here is derived from an EMBL/GenBank/DDBJ whole genome shotgun (WGS) entry which is preliminary data.</text>
</comment>
<organism evidence="1 2">
    <name type="scientific">Bacillus thuringiensis</name>
    <dbReference type="NCBI Taxonomy" id="1428"/>
    <lineage>
        <taxon>Bacteria</taxon>
        <taxon>Bacillati</taxon>
        <taxon>Bacillota</taxon>
        <taxon>Bacilli</taxon>
        <taxon>Bacillales</taxon>
        <taxon>Bacillaceae</taxon>
        <taxon>Bacillus</taxon>
        <taxon>Bacillus cereus group</taxon>
    </lineage>
</organism>
<name>A0A9X6TIM8_BACTU</name>
<gene>
    <name evidence="1" type="ORF">CON71_28650</name>
</gene>
<sequence length="89" mass="10134">VKVGDFIELTHKEGKSRATLINKENNKQENIGYKVVYKVTNSGLEKARLMPDDSLIGNQFAWSLQGGNDFEFAKIDFNKKEEAMQIQLN</sequence>
<reference evidence="1 2" key="1">
    <citation type="submission" date="2017-09" db="EMBL/GenBank/DDBJ databases">
        <title>Large-scale bioinformatics analysis of Bacillus genomes uncovers conserved roles of natural products in bacterial physiology.</title>
        <authorList>
            <consortium name="Agbiome Team Llc"/>
            <person name="Bleich R.M."/>
            <person name="Grubbs K.J."/>
            <person name="Santa Maria K.C."/>
            <person name="Allen S.E."/>
            <person name="Farag S."/>
            <person name="Shank E.A."/>
            <person name="Bowers A."/>
        </authorList>
    </citation>
    <scope>NUCLEOTIDE SEQUENCE [LARGE SCALE GENOMIC DNA]</scope>
    <source>
        <strain evidence="1 2">AFS089089</strain>
    </source>
</reference>
<accession>A0A9X6TIM8</accession>
<dbReference type="Proteomes" id="UP000220702">
    <property type="component" value="Unassembled WGS sequence"/>
</dbReference>
<dbReference type="AlphaFoldDB" id="A0A9X6TIM8"/>
<protein>
    <submittedName>
        <fullName evidence="1">S-layer protein</fullName>
    </submittedName>
</protein>
<evidence type="ECO:0000313" key="1">
    <source>
        <dbReference type="EMBL" id="PEA86662.1"/>
    </source>
</evidence>
<dbReference type="EMBL" id="NVNL01000058">
    <property type="protein sequence ID" value="PEA86662.1"/>
    <property type="molecule type" value="Genomic_DNA"/>
</dbReference>
<feature type="non-terminal residue" evidence="1">
    <location>
        <position position="89"/>
    </location>
</feature>